<dbReference type="WBParaSite" id="nRc.2.0.1.t34149-RA">
    <property type="protein sequence ID" value="nRc.2.0.1.t34149-RA"/>
    <property type="gene ID" value="nRc.2.0.1.g34149"/>
</dbReference>
<dbReference type="AlphaFoldDB" id="A0A915K7I8"/>
<reference evidence="2" key="1">
    <citation type="submission" date="2022-11" db="UniProtKB">
        <authorList>
            <consortium name="WormBaseParasite"/>
        </authorList>
    </citation>
    <scope>IDENTIFICATION</scope>
</reference>
<evidence type="ECO:0000313" key="2">
    <source>
        <dbReference type="WBParaSite" id="nRc.2.0.1.t34149-RA"/>
    </source>
</evidence>
<accession>A0A915K7I8</accession>
<organism evidence="1 2">
    <name type="scientific">Romanomermis culicivorax</name>
    <name type="common">Nematode worm</name>
    <dbReference type="NCBI Taxonomy" id="13658"/>
    <lineage>
        <taxon>Eukaryota</taxon>
        <taxon>Metazoa</taxon>
        <taxon>Ecdysozoa</taxon>
        <taxon>Nematoda</taxon>
        <taxon>Enoplea</taxon>
        <taxon>Dorylaimia</taxon>
        <taxon>Mermithida</taxon>
        <taxon>Mermithoidea</taxon>
        <taxon>Mermithidae</taxon>
        <taxon>Romanomermis</taxon>
    </lineage>
</organism>
<evidence type="ECO:0000313" key="1">
    <source>
        <dbReference type="Proteomes" id="UP000887565"/>
    </source>
</evidence>
<name>A0A915K7I8_ROMCU</name>
<dbReference type="Proteomes" id="UP000887565">
    <property type="component" value="Unplaced"/>
</dbReference>
<sequence>MAIFLRLMITSSWNHSLRKILAVLDDGVKHHSNVIRSAETSTHFIETDHIQLKHGFPKKLTCFVPSLTMRIVTVHLSMNGALNQTRSRGSLSKSPGAVELRIDITVTSDIQRKLYDVRPECVSNSDDDPNLLCDDRRSDDNTRPCSGKSNCENNLPVELLFLECISVQESNISRPLEEELSRNNVSYIMLNRKLIKPYCPQGLR</sequence>
<protein>
    <submittedName>
        <fullName evidence="2">Uncharacterized protein</fullName>
    </submittedName>
</protein>
<proteinExistence type="predicted"/>
<keyword evidence="1" id="KW-1185">Reference proteome</keyword>